<evidence type="ECO:0000256" key="5">
    <source>
        <dbReference type="ARBA" id="ARBA00023242"/>
    </source>
</evidence>
<evidence type="ECO:0000256" key="1">
    <source>
        <dbReference type="ARBA" id="ARBA00004123"/>
    </source>
</evidence>
<dbReference type="Gene3D" id="2.60.40.3960">
    <property type="entry name" value="Velvet domain"/>
    <property type="match status" value="1"/>
</dbReference>
<proteinExistence type="predicted"/>
<dbReference type="EMBL" id="JARJCW010000022">
    <property type="protein sequence ID" value="KAJ7213003.1"/>
    <property type="molecule type" value="Genomic_DNA"/>
</dbReference>
<dbReference type="AlphaFoldDB" id="A0AAD6VKV3"/>
<sequence length="270" mass="28926">MFGQLSLNSLRHELIIHQMPTQARASAKKPKERRALTPMPTVELVFFQDTPHGSGQQVPVPVHLLKRYILLASLVEADTGAEIELLSDGATDVLSGASVSSVFFTYADGRAPRAFFACPDLGVRVIGIVRVKFTLTAVGSYGHHVCAEVLSQAFDVVGSASYGGVENATPLTRTLAGHGVHARTGNRTAPARSAVNVLSVSRPPRRNAREDRPRLRRAPRILHAPQPRYPSSPDALARTLACTAPSLAPNSVVAMVHVGQPWYTGGECAS</sequence>
<keyword evidence="5" id="KW-0539">Nucleus</keyword>
<dbReference type="PANTHER" id="PTHR33572:SF18">
    <property type="entry name" value="SPORE DEVELOPMENT REGULATOR VOSA"/>
    <property type="match status" value="1"/>
</dbReference>
<evidence type="ECO:0000256" key="6">
    <source>
        <dbReference type="SAM" id="MobiDB-lite"/>
    </source>
</evidence>
<keyword evidence="2" id="KW-0749">Sporulation</keyword>
<evidence type="ECO:0000313" key="9">
    <source>
        <dbReference type="Proteomes" id="UP001219525"/>
    </source>
</evidence>
<dbReference type="PANTHER" id="PTHR33572">
    <property type="entry name" value="SPORE DEVELOPMENT REGULATOR VOSA"/>
    <property type="match status" value="1"/>
</dbReference>
<dbReference type="Proteomes" id="UP001219525">
    <property type="component" value="Unassembled WGS sequence"/>
</dbReference>
<dbReference type="Pfam" id="PF11754">
    <property type="entry name" value="Velvet"/>
    <property type="match status" value="2"/>
</dbReference>
<evidence type="ECO:0000256" key="4">
    <source>
        <dbReference type="ARBA" id="ARBA00023163"/>
    </source>
</evidence>
<keyword evidence="4" id="KW-0804">Transcription</keyword>
<keyword evidence="3" id="KW-0805">Transcription regulation</keyword>
<dbReference type="InterPro" id="IPR037525">
    <property type="entry name" value="Velvet_dom"/>
</dbReference>
<dbReference type="InterPro" id="IPR038491">
    <property type="entry name" value="Velvet_dom_sf"/>
</dbReference>
<feature type="region of interest" description="Disordered" evidence="6">
    <location>
        <begin position="202"/>
        <end position="233"/>
    </location>
</feature>
<comment type="subcellular location">
    <subcellularLocation>
        <location evidence="1">Nucleus</location>
    </subcellularLocation>
</comment>
<comment type="caution">
    <text evidence="8">The sequence shown here is derived from an EMBL/GenBank/DDBJ whole genome shotgun (WGS) entry which is preliminary data.</text>
</comment>
<protein>
    <submittedName>
        <fullName evidence="8">Velvet factor-domain-containing protein</fullName>
    </submittedName>
</protein>
<dbReference type="GO" id="GO:0030435">
    <property type="term" value="P:sporulation resulting in formation of a cellular spore"/>
    <property type="evidence" value="ECO:0007669"/>
    <property type="project" value="UniProtKB-KW"/>
</dbReference>
<dbReference type="PROSITE" id="PS51821">
    <property type="entry name" value="VELVET"/>
    <property type="match status" value="1"/>
</dbReference>
<feature type="domain" description="Velvet" evidence="7">
    <location>
        <begin position="7"/>
        <end position="185"/>
    </location>
</feature>
<name>A0AAD6VKV3_9AGAR</name>
<evidence type="ECO:0000256" key="3">
    <source>
        <dbReference type="ARBA" id="ARBA00023015"/>
    </source>
</evidence>
<evidence type="ECO:0000256" key="2">
    <source>
        <dbReference type="ARBA" id="ARBA00022969"/>
    </source>
</evidence>
<organism evidence="8 9">
    <name type="scientific">Mycena pura</name>
    <dbReference type="NCBI Taxonomy" id="153505"/>
    <lineage>
        <taxon>Eukaryota</taxon>
        <taxon>Fungi</taxon>
        <taxon>Dikarya</taxon>
        <taxon>Basidiomycota</taxon>
        <taxon>Agaricomycotina</taxon>
        <taxon>Agaricomycetes</taxon>
        <taxon>Agaricomycetidae</taxon>
        <taxon>Agaricales</taxon>
        <taxon>Marasmiineae</taxon>
        <taxon>Mycenaceae</taxon>
        <taxon>Mycena</taxon>
    </lineage>
</organism>
<gene>
    <name evidence="8" type="ORF">GGX14DRAFT_619771</name>
</gene>
<accession>A0AAD6VKV3</accession>
<dbReference type="InterPro" id="IPR021740">
    <property type="entry name" value="Velvet"/>
</dbReference>
<evidence type="ECO:0000313" key="8">
    <source>
        <dbReference type="EMBL" id="KAJ7213003.1"/>
    </source>
</evidence>
<reference evidence="8" key="1">
    <citation type="submission" date="2023-03" db="EMBL/GenBank/DDBJ databases">
        <title>Massive genome expansion in bonnet fungi (Mycena s.s.) driven by repeated elements and novel gene families across ecological guilds.</title>
        <authorList>
            <consortium name="Lawrence Berkeley National Laboratory"/>
            <person name="Harder C.B."/>
            <person name="Miyauchi S."/>
            <person name="Viragh M."/>
            <person name="Kuo A."/>
            <person name="Thoen E."/>
            <person name="Andreopoulos B."/>
            <person name="Lu D."/>
            <person name="Skrede I."/>
            <person name="Drula E."/>
            <person name="Henrissat B."/>
            <person name="Morin E."/>
            <person name="Kohler A."/>
            <person name="Barry K."/>
            <person name="LaButti K."/>
            <person name="Morin E."/>
            <person name="Salamov A."/>
            <person name="Lipzen A."/>
            <person name="Mereny Z."/>
            <person name="Hegedus B."/>
            <person name="Baldrian P."/>
            <person name="Stursova M."/>
            <person name="Weitz H."/>
            <person name="Taylor A."/>
            <person name="Grigoriev I.V."/>
            <person name="Nagy L.G."/>
            <person name="Martin F."/>
            <person name="Kauserud H."/>
        </authorList>
    </citation>
    <scope>NUCLEOTIDE SEQUENCE</scope>
    <source>
        <strain evidence="8">9144</strain>
    </source>
</reference>
<keyword evidence="9" id="KW-1185">Reference proteome</keyword>
<dbReference type="GO" id="GO:0005634">
    <property type="term" value="C:nucleus"/>
    <property type="evidence" value="ECO:0007669"/>
    <property type="project" value="UniProtKB-SubCell"/>
</dbReference>
<evidence type="ECO:0000259" key="7">
    <source>
        <dbReference type="PROSITE" id="PS51821"/>
    </source>
</evidence>